<evidence type="ECO:0000256" key="6">
    <source>
        <dbReference type="ARBA" id="ARBA00022741"/>
    </source>
</evidence>
<evidence type="ECO:0000259" key="16">
    <source>
        <dbReference type="PROSITE" id="PS50990"/>
    </source>
</evidence>
<feature type="domain" description="Peptidase C39" evidence="16">
    <location>
        <begin position="6"/>
        <end position="125"/>
    </location>
</feature>
<evidence type="ECO:0000256" key="4">
    <source>
        <dbReference type="ARBA" id="ARBA00022692"/>
    </source>
</evidence>
<dbReference type="InterPro" id="IPR003593">
    <property type="entry name" value="AAA+_ATPase"/>
</dbReference>
<dbReference type="GO" id="GO:0005524">
    <property type="term" value="F:ATP binding"/>
    <property type="evidence" value="ECO:0007669"/>
    <property type="project" value="UniProtKB-KW"/>
</dbReference>
<dbReference type="Pfam" id="PF00664">
    <property type="entry name" value="ABC_membrane"/>
    <property type="match status" value="1"/>
</dbReference>
<feature type="transmembrane region" description="Helical" evidence="13">
    <location>
        <begin position="151"/>
        <end position="172"/>
    </location>
</feature>
<dbReference type="InterPro" id="IPR036640">
    <property type="entry name" value="ABC1_TM_sf"/>
</dbReference>
<dbReference type="PANTHER" id="PTHR24221:SF606">
    <property type="entry name" value="COLICIN V SECRETION-PROCESSING ATP-BINDING PROTEIN"/>
    <property type="match status" value="1"/>
</dbReference>
<keyword evidence="6" id="KW-0547">Nucleotide-binding</keyword>
<comment type="similarity">
    <text evidence="11">Belongs to the ABC transporter superfamily. Cyclolysin exporter (TC 3.A.1.109.2) family.</text>
</comment>
<evidence type="ECO:0000256" key="13">
    <source>
        <dbReference type="SAM" id="Phobius"/>
    </source>
</evidence>
<dbReference type="EMBL" id="WWCV01000001">
    <property type="protein sequence ID" value="MYN15361.1"/>
    <property type="molecule type" value="Genomic_DNA"/>
</dbReference>
<dbReference type="GO" id="GO:0034040">
    <property type="term" value="F:ATPase-coupled lipid transmembrane transporter activity"/>
    <property type="evidence" value="ECO:0007669"/>
    <property type="project" value="TreeGrafter"/>
</dbReference>
<dbReference type="GO" id="GO:0005886">
    <property type="term" value="C:plasma membrane"/>
    <property type="evidence" value="ECO:0007669"/>
    <property type="project" value="UniProtKB-SubCell"/>
</dbReference>
<evidence type="ECO:0000256" key="3">
    <source>
        <dbReference type="ARBA" id="ARBA00022475"/>
    </source>
</evidence>
<feature type="transmembrane region" description="Helical" evidence="13">
    <location>
        <begin position="298"/>
        <end position="318"/>
    </location>
</feature>
<organism evidence="17 18">
    <name type="scientific">Duganella vulcania</name>
    <dbReference type="NCBI Taxonomy" id="2692166"/>
    <lineage>
        <taxon>Bacteria</taxon>
        <taxon>Pseudomonadati</taxon>
        <taxon>Pseudomonadota</taxon>
        <taxon>Betaproteobacteria</taxon>
        <taxon>Burkholderiales</taxon>
        <taxon>Oxalobacteraceae</taxon>
        <taxon>Telluria group</taxon>
        <taxon>Duganella</taxon>
    </lineage>
</organism>
<evidence type="ECO:0000259" key="15">
    <source>
        <dbReference type="PROSITE" id="PS50929"/>
    </source>
</evidence>
<reference evidence="17 18" key="1">
    <citation type="submission" date="2019-12" db="EMBL/GenBank/DDBJ databases">
        <title>Novel species isolated from a subtropical stream in China.</title>
        <authorList>
            <person name="Lu H."/>
        </authorList>
    </citation>
    <scope>NUCLEOTIDE SEQUENCE [LARGE SCALE GENOMIC DNA]</scope>
    <source>
        <strain evidence="17 18">FT107W</strain>
    </source>
</reference>
<dbReference type="SUPFAM" id="SSF90123">
    <property type="entry name" value="ABC transporter transmembrane region"/>
    <property type="match status" value="1"/>
</dbReference>
<evidence type="ECO:0000256" key="1">
    <source>
        <dbReference type="ARBA" id="ARBA00004651"/>
    </source>
</evidence>
<dbReference type="GO" id="GO:0140359">
    <property type="term" value="F:ABC-type transporter activity"/>
    <property type="evidence" value="ECO:0007669"/>
    <property type="project" value="InterPro"/>
</dbReference>
<dbReference type="PANTHER" id="PTHR24221">
    <property type="entry name" value="ATP-BINDING CASSETTE SUB-FAMILY B"/>
    <property type="match status" value="1"/>
</dbReference>
<keyword evidence="4 13" id="KW-0812">Transmembrane</keyword>
<gene>
    <name evidence="17" type="ORF">GTP81_01190</name>
</gene>
<dbReference type="PROSITE" id="PS50893">
    <property type="entry name" value="ABC_TRANSPORTER_2"/>
    <property type="match status" value="1"/>
</dbReference>
<evidence type="ECO:0000256" key="11">
    <source>
        <dbReference type="ARBA" id="ARBA00061173"/>
    </source>
</evidence>
<dbReference type="Proteomes" id="UP000484875">
    <property type="component" value="Unassembled WGS sequence"/>
</dbReference>
<dbReference type="GO" id="GO:0016887">
    <property type="term" value="F:ATP hydrolysis activity"/>
    <property type="evidence" value="ECO:0007669"/>
    <property type="project" value="InterPro"/>
</dbReference>
<evidence type="ECO:0000256" key="12">
    <source>
        <dbReference type="ARBA" id="ARBA00072252"/>
    </source>
</evidence>
<keyword evidence="5" id="KW-0354">Hemolysis</keyword>
<dbReference type="PROSITE" id="PS00211">
    <property type="entry name" value="ABC_TRANSPORTER_1"/>
    <property type="match status" value="1"/>
</dbReference>
<keyword evidence="7 17" id="KW-0067">ATP-binding</keyword>
<dbReference type="SMART" id="SM00382">
    <property type="entry name" value="AAA"/>
    <property type="match status" value="1"/>
</dbReference>
<accession>A0A845H9D9</accession>
<feature type="domain" description="ABC transporter" evidence="14">
    <location>
        <begin position="472"/>
        <end position="705"/>
    </location>
</feature>
<dbReference type="CDD" id="cd18567">
    <property type="entry name" value="ABC_6TM_CvaB_RaxB_like"/>
    <property type="match status" value="1"/>
</dbReference>
<dbReference type="Gene3D" id="3.90.70.10">
    <property type="entry name" value="Cysteine proteinases"/>
    <property type="match status" value="1"/>
</dbReference>
<feature type="transmembrane region" description="Helical" evidence="13">
    <location>
        <begin position="266"/>
        <end position="292"/>
    </location>
</feature>
<keyword evidence="9 13" id="KW-0472">Membrane</keyword>
<evidence type="ECO:0000313" key="17">
    <source>
        <dbReference type="EMBL" id="MYN15361.1"/>
    </source>
</evidence>
<dbReference type="InterPro" id="IPR011527">
    <property type="entry name" value="ABC1_TM_dom"/>
</dbReference>
<evidence type="ECO:0000256" key="8">
    <source>
        <dbReference type="ARBA" id="ARBA00022989"/>
    </source>
</evidence>
<dbReference type="InterPro" id="IPR005074">
    <property type="entry name" value="Peptidase_C39"/>
</dbReference>
<evidence type="ECO:0000256" key="10">
    <source>
        <dbReference type="ARBA" id="ARBA00055355"/>
    </source>
</evidence>
<feature type="transmembrane region" description="Helical" evidence="13">
    <location>
        <begin position="192"/>
        <end position="210"/>
    </location>
</feature>
<dbReference type="GO" id="GO:0006508">
    <property type="term" value="P:proteolysis"/>
    <property type="evidence" value="ECO:0007669"/>
    <property type="project" value="InterPro"/>
</dbReference>
<dbReference type="Gene3D" id="3.40.50.300">
    <property type="entry name" value="P-loop containing nucleotide triphosphate hydrolases"/>
    <property type="match status" value="1"/>
</dbReference>
<sequence length="706" mass="77753">MYQAFQSESTECGLACIAIALDIYGAPVDLAELRRKHHVSSRGLTLKEVVDIAAANGLVGRAVRCDLDELRELRCPAILHWGLHHYVVLERVKGKTVRISDPASGRSDLGMDEVSRFFTGVALELAPAPGFRRRRQKSPLSLWSWFRLEPAMYGSLLQILLLSLLLQVYVVASPFYMQLAIDQAALKGDHGLLMSLALGFGLFGLFNVCAEGLRGVVTLRLSALLNWDMTLRLFRHMVRLPLPWFQRRKLADVLSRFDAIAPVRELISGTLVATAVDGLLAVVTLVMMYVLAPRLANVVLAALVLYMALRMAMLPISIRLGMEALGARIAESGKRIETVRAIQTLKVMGAENTREGDWANKFAATIKREQSVNVANLSFTSIHGLLDASVNVILVYMGARAVMDSSMTVGLLYAFMAYHTQFSNRASALFDQIIHWRLTDMYSYRLADIVLTPKEDRIDEISVAQPHIQGALEFNGIGFAYAPQEPPILRDVSFVIEPGEFVAIVGPSGAGKSTLLKVLCGLYPASAGQVLLDGRSLESWGPKATRRALGVVMQDDELLAGTIAENVAFFDEQIDIHRVWTCLEQAAIAQDILKMPMRVETFIGEMGATLSGGQKQRILLARALYREPRILVLDEATSHLDMRRESEINAALKALTITRVIVAHRSETIAAADRIITIDRGTVVCDHRNPARQLVELAGDEAPPPA</sequence>
<proteinExistence type="inferred from homology"/>
<protein>
    <recommendedName>
        <fullName evidence="12">Cyclolysin secretion/processing ATP-binding protein CyaB</fullName>
    </recommendedName>
</protein>
<dbReference type="AlphaFoldDB" id="A0A845H9D9"/>
<evidence type="ECO:0000256" key="5">
    <source>
        <dbReference type="ARBA" id="ARBA00022735"/>
    </source>
</evidence>
<keyword evidence="8 13" id="KW-1133">Transmembrane helix</keyword>
<dbReference type="PROSITE" id="PS50990">
    <property type="entry name" value="PEPTIDASE_C39"/>
    <property type="match status" value="1"/>
</dbReference>
<dbReference type="Gene3D" id="1.20.1560.10">
    <property type="entry name" value="ABC transporter type 1, transmembrane domain"/>
    <property type="match status" value="1"/>
</dbReference>
<dbReference type="SUPFAM" id="SSF52540">
    <property type="entry name" value="P-loop containing nucleoside triphosphate hydrolases"/>
    <property type="match status" value="1"/>
</dbReference>
<comment type="subcellular location">
    <subcellularLocation>
        <location evidence="1">Cell membrane</location>
        <topology evidence="1">Multi-pass membrane protein</topology>
    </subcellularLocation>
</comment>
<keyword evidence="5" id="KW-0204">Cytolysis</keyword>
<name>A0A845H9D9_9BURK</name>
<dbReference type="GO" id="GO:0031640">
    <property type="term" value="P:killing of cells of another organism"/>
    <property type="evidence" value="ECO:0007669"/>
    <property type="project" value="UniProtKB-KW"/>
</dbReference>
<dbReference type="InterPro" id="IPR017871">
    <property type="entry name" value="ABC_transporter-like_CS"/>
</dbReference>
<keyword evidence="3" id="KW-1003">Cell membrane</keyword>
<dbReference type="GO" id="GO:0008233">
    <property type="term" value="F:peptidase activity"/>
    <property type="evidence" value="ECO:0007669"/>
    <property type="project" value="InterPro"/>
</dbReference>
<comment type="function">
    <text evidence="10">Involved in the export of calmodulin-sensitive adenylate cyclase-hemolysin (cyclolysin).</text>
</comment>
<dbReference type="InterPro" id="IPR039421">
    <property type="entry name" value="Type_1_exporter"/>
</dbReference>
<dbReference type="Pfam" id="PF00005">
    <property type="entry name" value="ABC_tran"/>
    <property type="match status" value="1"/>
</dbReference>
<dbReference type="RefSeq" id="WP_161088207.1">
    <property type="nucleotide sequence ID" value="NZ_WWCV01000001.1"/>
</dbReference>
<keyword evidence="18" id="KW-1185">Reference proteome</keyword>
<evidence type="ECO:0000259" key="14">
    <source>
        <dbReference type="PROSITE" id="PS50893"/>
    </source>
</evidence>
<evidence type="ECO:0000256" key="7">
    <source>
        <dbReference type="ARBA" id="ARBA00022840"/>
    </source>
</evidence>
<evidence type="ECO:0000256" key="2">
    <source>
        <dbReference type="ARBA" id="ARBA00022448"/>
    </source>
</evidence>
<feature type="domain" description="ABC transmembrane type-1" evidence="15">
    <location>
        <begin position="159"/>
        <end position="438"/>
    </location>
</feature>
<dbReference type="PROSITE" id="PS50929">
    <property type="entry name" value="ABC_TM1F"/>
    <property type="match status" value="1"/>
</dbReference>
<dbReference type="Pfam" id="PF03412">
    <property type="entry name" value="Peptidase_C39"/>
    <property type="match status" value="1"/>
</dbReference>
<dbReference type="InterPro" id="IPR003439">
    <property type="entry name" value="ABC_transporter-like_ATP-bd"/>
</dbReference>
<evidence type="ECO:0000256" key="9">
    <source>
        <dbReference type="ARBA" id="ARBA00023136"/>
    </source>
</evidence>
<comment type="caution">
    <text evidence="17">The sequence shown here is derived from an EMBL/GenBank/DDBJ whole genome shotgun (WGS) entry which is preliminary data.</text>
</comment>
<dbReference type="InterPro" id="IPR027417">
    <property type="entry name" value="P-loop_NTPase"/>
</dbReference>
<keyword evidence="2" id="KW-0813">Transport</keyword>
<evidence type="ECO:0000313" key="18">
    <source>
        <dbReference type="Proteomes" id="UP000484875"/>
    </source>
</evidence>
<dbReference type="FunFam" id="3.40.50.300:FF:000299">
    <property type="entry name" value="ABC transporter ATP-binding protein/permease"/>
    <property type="match status" value="1"/>
</dbReference>